<comment type="subcellular location">
    <subcellularLocation>
        <location evidence="1">Cell membrane</location>
        <topology evidence="1">Peripheral membrane protein</topology>
        <orientation evidence="1">Cytoplasmic side</orientation>
    </subcellularLocation>
</comment>
<dbReference type="EMBL" id="CAEZSR010000294">
    <property type="protein sequence ID" value="CAB4598383.1"/>
    <property type="molecule type" value="Genomic_DNA"/>
</dbReference>
<dbReference type="InterPro" id="IPR001172">
    <property type="entry name" value="FliN_T3SS_HrcQb"/>
</dbReference>
<evidence type="ECO:0000256" key="1">
    <source>
        <dbReference type="ARBA" id="ARBA00004413"/>
    </source>
</evidence>
<dbReference type="Gene3D" id="2.30.330.10">
    <property type="entry name" value="SpoA-like"/>
    <property type="match status" value="1"/>
</dbReference>
<dbReference type="PRINTS" id="PR00956">
    <property type="entry name" value="FLGMOTORFLIN"/>
</dbReference>
<dbReference type="GO" id="GO:0009425">
    <property type="term" value="C:bacterial-type flagellum basal body"/>
    <property type="evidence" value="ECO:0007669"/>
    <property type="project" value="InterPro"/>
</dbReference>
<keyword evidence="3" id="KW-1003">Cell membrane</keyword>
<sequence length="249" mass="25529">MTDTAISRASLVAGIEAAALVLAQQLGLGDETRASDDWPIGEGDAVLSMPFAGDPSSSLVLAVNDDVAERLLSNTSLLASTFAAATQVFNDATGAGLEPTTVTRAEVLQPAFIAEILDNGSLTAVAGITLPIESAPQPERQPEPEAYEPAPIVDTSGFGVGVGGAAASSLRVLHDVELVVTAELGRTTMPVRDLLGLAPGMVVEIDRAAGSPIDLLVNGRKIAAGEVVVIDEEYGIRITEIAPAGEHAR</sequence>
<feature type="domain" description="Flagellar motor switch protein FliN-like C-terminal" evidence="7">
    <location>
        <begin position="173"/>
        <end position="241"/>
    </location>
</feature>
<dbReference type="NCBIfam" id="TIGR02480">
    <property type="entry name" value="fliN"/>
    <property type="match status" value="1"/>
</dbReference>
<dbReference type="InterPro" id="IPR036429">
    <property type="entry name" value="SpoA-like_sf"/>
</dbReference>
<accession>A0A6J6GFH5</accession>
<comment type="similarity">
    <text evidence="2">Belongs to the FliN/MopA/SpaO family.</text>
</comment>
<evidence type="ECO:0000256" key="4">
    <source>
        <dbReference type="ARBA" id="ARBA00022500"/>
    </source>
</evidence>
<dbReference type="InterPro" id="IPR012826">
    <property type="entry name" value="FliN"/>
</dbReference>
<dbReference type="GO" id="GO:0005886">
    <property type="term" value="C:plasma membrane"/>
    <property type="evidence" value="ECO:0007669"/>
    <property type="project" value="UniProtKB-SubCell"/>
</dbReference>
<reference evidence="8" key="1">
    <citation type="submission" date="2020-05" db="EMBL/GenBank/DDBJ databases">
        <authorList>
            <person name="Chiriac C."/>
            <person name="Salcher M."/>
            <person name="Ghai R."/>
            <person name="Kavagutti S V."/>
        </authorList>
    </citation>
    <scope>NUCLEOTIDE SEQUENCE</scope>
</reference>
<dbReference type="Pfam" id="PF01052">
    <property type="entry name" value="FliMN_C"/>
    <property type="match status" value="1"/>
</dbReference>
<organism evidence="8">
    <name type="scientific">freshwater metagenome</name>
    <dbReference type="NCBI Taxonomy" id="449393"/>
    <lineage>
        <taxon>unclassified sequences</taxon>
        <taxon>metagenomes</taxon>
        <taxon>ecological metagenomes</taxon>
    </lineage>
</organism>
<protein>
    <submittedName>
        <fullName evidence="8">Unannotated protein</fullName>
    </submittedName>
</protein>
<dbReference type="SUPFAM" id="SSF101801">
    <property type="entry name" value="Surface presentation of antigens (SPOA)"/>
    <property type="match status" value="1"/>
</dbReference>
<dbReference type="GO" id="GO:0006935">
    <property type="term" value="P:chemotaxis"/>
    <property type="evidence" value="ECO:0007669"/>
    <property type="project" value="UniProtKB-KW"/>
</dbReference>
<dbReference type="GO" id="GO:0071973">
    <property type="term" value="P:bacterial-type flagellum-dependent cell motility"/>
    <property type="evidence" value="ECO:0007669"/>
    <property type="project" value="InterPro"/>
</dbReference>
<keyword evidence="4" id="KW-0145">Chemotaxis</keyword>
<evidence type="ECO:0000313" key="8">
    <source>
        <dbReference type="EMBL" id="CAB4598383.1"/>
    </source>
</evidence>
<dbReference type="PANTHER" id="PTHR43484:SF1">
    <property type="entry name" value="FLAGELLAR MOTOR SWITCH PROTEIN FLIN"/>
    <property type="match status" value="1"/>
</dbReference>
<dbReference type="InterPro" id="IPR001543">
    <property type="entry name" value="FliN-like_C"/>
</dbReference>
<dbReference type="InterPro" id="IPR051469">
    <property type="entry name" value="FliN/MopA/SpaO"/>
</dbReference>
<dbReference type="GO" id="GO:0003774">
    <property type="term" value="F:cytoskeletal motor activity"/>
    <property type="evidence" value="ECO:0007669"/>
    <property type="project" value="InterPro"/>
</dbReference>
<evidence type="ECO:0000256" key="2">
    <source>
        <dbReference type="ARBA" id="ARBA00009226"/>
    </source>
</evidence>
<evidence type="ECO:0000256" key="6">
    <source>
        <dbReference type="ARBA" id="ARBA00023136"/>
    </source>
</evidence>
<keyword evidence="5" id="KW-0283">Flagellar rotation</keyword>
<name>A0A6J6GFH5_9ZZZZ</name>
<evidence type="ECO:0000256" key="3">
    <source>
        <dbReference type="ARBA" id="ARBA00022475"/>
    </source>
</evidence>
<keyword evidence="6" id="KW-0472">Membrane</keyword>
<dbReference type="AlphaFoldDB" id="A0A6J6GFH5"/>
<proteinExistence type="inferred from homology"/>
<dbReference type="PANTHER" id="PTHR43484">
    <property type="match status" value="1"/>
</dbReference>
<evidence type="ECO:0000259" key="7">
    <source>
        <dbReference type="Pfam" id="PF01052"/>
    </source>
</evidence>
<evidence type="ECO:0000256" key="5">
    <source>
        <dbReference type="ARBA" id="ARBA00022779"/>
    </source>
</evidence>
<gene>
    <name evidence="8" type="ORF">UFOPK1493_04151</name>
</gene>